<evidence type="ECO:0000256" key="3">
    <source>
        <dbReference type="ARBA" id="ARBA00022516"/>
    </source>
</evidence>
<dbReference type="InterPro" id="IPR020568">
    <property type="entry name" value="Ribosomal_Su5_D2-typ_SF"/>
</dbReference>
<dbReference type="KEGG" id="lga:LGAS_1034"/>
<dbReference type="PANTHER" id="PTHR10977:SF3">
    <property type="entry name" value="DIPHOSPHOMEVALONATE DECARBOXYLASE"/>
    <property type="match status" value="1"/>
</dbReference>
<dbReference type="SUPFAM" id="SSF54211">
    <property type="entry name" value="Ribosomal protein S5 domain 2-like"/>
    <property type="match status" value="1"/>
</dbReference>
<evidence type="ECO:0000256" key="5">
    <source>
        <dbReference type="ARBA" id="ARBA00022840"/>
    </source>
</evidence>
<proteinExistence type="inferred from homology"/>
<dbReference type="GO" id="GO:0004163">
    <property type="term" value="F:diphosphomevalonate decarboxylase activity"/>
    <property type="evidence" value="ECO:0007669"/>
    <property type="project" value="UniProtKB-EC"/>
</dbReference>
<dbReference type="InterPro" id="IPR036554">
    <property type="entry name" value="GHMP_kinase_C_sf"/>
</dbReference>
<dbReference type="SUPFAM" id="SSF55060">
    <property type="entry name" value="GHMP Kinase, C-terminal domain"/>
    <property type="match status" value="1"/>
</dbReference>
<comment type="similarity">
    <text evidence="1">Belongs to the diphosphomevalonate decarboxylase family.</text>
</comment>
<gene>
    <name evidence="10" type="ordered locus">LGAS_1034</name>
</gene>
<sequence length="321" mass="35651">MKKTARAHTNIALIKYWGKANQALKTPLMSSLSMTLDAFYTDTTFEHDSSLTEDTFILNDQEQGPEESKRVFNYIHLLQEKFGFNDHFIIKSTNHVPTSAGLASSASAFAALATSFAASYDLDLSRKDLSRLARLGSGSATRSIYGGFVEWQKGIDDASSYAIPIDENPDLDLSLLALEVDTKQKKISSTKGMKLAQTSPFYQPWLARNKQEIAELKQAIKEKDFTKIGKLSELSANEMHACNLTANEPFTYFEPETIKAIKLVEDLRKQGIECYYTIDAGPNVKILCTLRNRKEIISAVQKSLTNVKIVVASFGPGVTLL</sequence>
<keyword evidence="5" id="KW-0067">ATP-binding</keyword>
<feature type="domain" description="Mvd1 C-terminal" evidence="8">
    <location>
        <begin position="180"/>
        <end position="306"/>
    </location>
</feature>
<dbReference type="NCBIfam" id="TIGR01240">
    <property type="entry name" value="mevDPdecarb"/>
    <property type="match status" value="1"/>
</dbReference>
<keyword evidence="7 10" id="KW-0456">Lyase</keyword>
<keyword evidence="6" id="KW-0443">Lipid metabolism</keyword>
<dbReference type="InterPro" id="IPR005935">
    <property type="entry name" value="Mev_decarb"/>
</dbReference>
<evidence type="ECO:0000313" key="11">
    <source>
        <dbReference type="Proteomes" id="UP000000664"/>
    </source>
</evidence>
<dbReference type="Gene3D" id="3.30.70.890">
    <property type="entry name" value="GHMP kinase, C-terminal domain"/>
    <property type="match status" value="1"/>
</dbReference>
<name>A0A805Z8G8_LACGA</name>
<evidence type="ECO:0000256" key="2">
    <source>
        <dbReference type="ARBA" id="ARBA00012296"/>
    </source>
</evidence>
<dbReference type="InterPro" id="IPR041431">
    <property type="entry name" value="Mvd1_C"/>
</dbReference>
<accession>A0A805Z8G8</accession>
<dbReference type="FunFam" id="3.30.230.10:FF:000072">
    <property type="entry name" value="Diphosphomevalonate decarboxylase"/>
    <property type="match status" value="1"/>
</dbReference>
<dbReference type="GeneID" id="29639475"/>
<evidence type="ECO:0000313" key="10">
    <source>
        <dbReference type="EMBL" id="ABJ60409.1"/>
    </source>
</evidence>
<dbReference type="RefSeq" id="WP_003647270.1">
    <property type="nucleotide sequence ID" value="NC_008530.1"/>
</dbReference>
<dbReference type="GO" id="GO:0005829">
    <property type="term" value="C:cytosol"/>
    <property type="evidence" value="ECO:0007669"/>
    <property type="project" value="InterPro"/>
</dbReference>
<dbReference type="EC" id="4.1.1.33" evidence="2"/>
<dbReference type="PIRSF" id="PIRSF015950">
    <property type="entry name" value="Mev_P_decrbx"/>
    <property type="match status" value="1"/>
</dbReference>
<dbReference type="InterPro" id="IPR014721">
    <property type="entry name" value="Ribsml_uS5_D2-typ_fold_subgr"/>
</dbReference>
<dbReference type="PANTHER" id="PTHR10977">
    <property type="entry name" value="DIPHOSPHOMEVALONATE DECARBOXYLASE"/>
    <property type="match status" value="1"/>
</dbReference>
<dbReference type="InterPro" id="IPR053859">
    <property type="entry name" value="MVD-like_N"/>
</dbReference>
<dbReference type="Proteomes" id="UP000000664">
    <property type="component" value="Chromosome"/>
</dbReference>
<evidence type="ECO:0000259" key="8">
    <source>
        <dbReference type="Pfam" id="PF18376"/>
    </source>
</evidence>
<evidence type="ECO:0000256" key="7">
    <source>
        <dbReference type="ARBA" id="ARBA00023239"/>
    </source>
</evidence>
<dbReference type="Pfam" id="PF18376">
    <property type="entry name" value="MDD_C"/>
    <property type="match status" value="1"/>
</dbReference>
<evidence type="ECO:0000259" key="9">
    <source>
        <dbReference type="Pfam" id="PF22700"/>
    </source>
</evidence>
<organism evidence="10 11">
    <name type="scientific">Lactobacillus gasseri (strain ATCC 33323 / DSM 20243 / BCRC 14619 / CIP 102991 / JCM 1131 / KCTC 3163 / NCIMB 11718 / NCTC 13722 / AM63)</name>
    <dbReference type="NCBI Taxonomy" id="324831"/>
    <lineage>
        <taxon>Bacteria</taxon>
        <taxon>Bacillati</taxon>
        <taxon>Bacillota</taxon>
        <taxon>Bacilli</taxon>
        <taxon>Lactobacillales</taxon>
        <taxon>Lactobacillaceae</taxon>
        <taxon>Lactobacillus</taxon>
    </lineage>
</organism>
<dbReference type="GO" id="GO:0019287">
    <property type="term" value="P:isopentenyl diphosphate biosynthetic process, mevalonate pathway"/>
    <property type="evidence" value="ECO:0007669"/>
    <property type="project" value="InterPro"/>
</dbReference>
<feature type="domain" description="Diphosphomevalonate decarboxylase-like N-terminal" evidence="9">
    <location>
        <begin position="7"/>
        <end position="162"/>
    </location>
</feature>
<keyword evidence="4" id="KW-0547">Nucleotide-binding</keyword>
<dbReference type="AlphaFoldDB" id="A0A805Z8G8"/>
<evidence type="ECO:0000256" key="6">
    <source>
        <dbReference type="ARBA" id="ARBA00023098"/>
    </source>
</evidence>
<dbReference type="InterPro" id="IPR029765">
    <property type="entry name" value="Mev_diP_decarb"/>
</dbReference>
<protein>
    <recommendedName>
        <fullName evidence="2">diphosphomevalonate decarboxylase</fullName>
        <ecNumber evidence="2">4.1.1.33</ecNumber>
    </recommendedName>
</protein>
<dbReference type="EMBL" id="CP000413">
    <property type="protein sequence ID" value="ABJ60409.1"/>
    <property type="molecule type" value="Genomic_DNA"/>
</dbReference>
<dbReference type="GO" id="GO:0005524">
    <property type="term" value="F:ATP binding"/>
    <property type="evidence" value="ECO:0007669"/>
    <property type="project" value="UniProtKB-KW"/>
</dbReference>
<dbReference type="Gene3D" id="3.30.230.10">
    <property type="match status" value="1"/>
</dbReference>
<evidence type="ECO:0000256" key="4">
    <source>
        <dbReference type="ARBA" id="ARBA00022741"/>
    </source>
</evidence>
<dbReference type="Pfam" id="PF22700">
    <property type="entry name" value="MVD-like_N"/>
    <property type="match status" value="1"/>
</dbReference>
<evidence type="ECO:0000256" key="1">
    <source>
        <dbReference type="ARBA" id="ARBA00008831"/>
    </source>
</evidence>
<keyword evidence="3" id="KW-0444">Lipid biosynthesis</keyword>
<reference evidence="10 11" key="1">
    <citation type="journal article" date="2006" name="Proc. Natl. Acad. Sci. U.S.A.">
        <title>Comparative genomics of the lactic acid bacteria.</title>
        <authorList>
            <person name="Makarova K."/>
            <person name="Slesarev A."/>
            <person name="Wolf Y."/>
            <person name="Sorokin A."/>
            <person name="Mirkin B."/>
            <person name="Koonin E."/>
            <person name="Pavlov A."/>
            <person name="Pavlova N."/>
            <person name="Karamychev V."/>
            <person name="Polouchine N."/>
            <person name="Shakhova V."/>
            <person name="Grigoriev I."/>
            <person name="Lou Y."/>
            <person name="Rohksar D."/>
            <person name="Lucas S."/>
            <person name="Huang K."/>
            <person name="Goodstein D.M."/>
            <person name="Hawkins T."/>
            <person name="Plengvidhya V."/>
            <person name="Welker D."/>
            <person name="Hughes J."/>
            <person name="Goh Y."/>
            <person name="Benson A."/>
            <person name="Baldwin K."/>
            <person name="Lee J.H."/>
            <person name="Diaz-Muniz I."/>
            <person name="Dosti B."/>
            <person name="Smeianov V."/>
            <person name="Wechter W."/>
            <person name="Barabote R."/>
            <person name="Lorca G."/>
            <person name="Altermann E."/>
            <person name="Barrangou R."/>
            <person name="Ganesan B."/>
            <person name="Xie Y."/>
            <person name="Rawsthorne H."/>
            <person name="Tamir D."/>
            <person name="Parker C."/>
            <person name="Breidt F."/>
            <person name="Broadbent J."/>
            <person name="Hutkins R."/>
            <person name="O'Sullivan D."/>
            <person name="Steele J."/>
            <person name="Unlu G."/>
            <person name="Saier M."/>
            <person name="Klaenhammer T."/>
            <person name="Richardson P."/>
            <person name="Kozyavkin S."/>
            <person name="Weimer B."/>
            <person name="Mills D."/>
        </authorList>
    </citation>
    <scope>NUCLEOTIDE SEQUENCE [LARGE SCALE GENOMIC DNA]</scope>
    <source>
        <strain evidence="11">ATCC 33323 / DSM 20243 / BCRC 14619 / CIP 102991 / JCM 1131 / KCTC 3163 / NCIMB 11718 / NCTC 13722 / AM63</strain>
    </source>
</reference>